<dbReference type="GO" id="GO:0005829">
    <property type="term" value="C:cytosol"/>
    <property type="evidence" value="ECO:0007669"/>
    <property type="project" value="TreeGrafter"/>
</dbReference>
<feature type="binding site" evidence="10">
    <location>
        <position position="256"/>
    </location>
    <ligand>
        <name>Mg(2+)</name>
        <dbReference type="ChEBI" id="CHEBI:18420"/>
    </ligand>
</feature>
<evidence type="ECO:0000256" key="1">
    <source>
        <dbReference type="ARBA" id="ARBA00011043"/>
    </source>
</evidence>
<feature type="binding site" evidence="10">
    <location>
        <position position="231"/>
    </location>
    <ligand>
        <name>K(+)</name>
        <dbReference type="ChEBI" id="CHEBI:29103"/>
    </ligand>
</feature>
<comment type="subcellular location">
    <subcellularLocation>
        <location evidence="10">Cytoplasm</location>
    </subcellularLocation>
</comment>
<comment type="caution">
    <text evidence="10">Lacks conserved residue(s) required for the propagation of feature annotation.</text>
</comment>
<dbReference type="InterPro" id="IPR006073">
    <property type="entry name" value="GTP-bd"/>
</dbReference>
<dbReference type="Pfam" id="PF12631">
    <property type="entry name" value="MnmE_helical"/>
    <property type="match status" value="1"/>
</dbReference>
<feature type="binding site" evidence="10">
    <location>
        <begin position="231"/>
        <end position="236"/>
    </location>
    <ligand>
        <name>GTP</name>
        <dbReference type="ChEBI" id="CHEBI:37565"/>
    </ligand>
</feature>
<dbReference type="InterPro" id="IPR031168">
    <property type="entry name" value="G_TrmE"/>
</dbReference>
<proteinExistence type="inferred from homology"/>
<dbReference type="InterPro" id="IPR004520">
    <property type="entry name" value="GTPase_MnmE"/>
</dbReference>
<dbReference type="PANTHER" id="PTHR42714">
    <property type="entry name" value="TRNA MODIFICATION GTPASE GTPBP3"/>
    <property type="match status" value="1"/>
</dbReference>
<dbReference type="NCBIfam" id="TIGR00450">
    <property type="entry name" value="mnmE_trmE_thdF"/>
    <property type="match status" value="1"/>
</dbReference>
<dbReference type="RefSeq" id="WP_087456285.1">
    <property type="nucleotide sequence ID" value="NZ_CP021434.1"/>
</dbReference>
<dbReference type="Proteomes" id="UP000195437">
    <property type="component" value="Chromosome"/>
</dbReference>
<dbReference type="InterPro" id="IPR005225">
    <property type="entry name" value="Small_GTP-bd"/>
</dbReference>
<feature type="binding site" evidence="10">
    <location>
        <begin position="275"/>
        <end position="278"/>
    </location>
    <ligand>
        <name>GTP</name>
        <dbReference type="ChEBI" id="CHEBI:37565"/>
    </ligand>
</feature>
<dbReference type="Gene3D" id="1.20.120.430">
    <property type="entry name" value="tRNA modification GTPase MnmE domain 2"/>
    <property type="match status" value="1"/>
</dbReference>
<dbReference type="EC" id="3.6.-.-" evidence="10"/>
<evidence type="ECO:0000256" key="11">
    <source>
        <dbReference type="RuleBase" id="RU003313"/>
    </source>
</evidence>
<evidence type="ECO:0000256" key="3">
    <source>
        <dbReference type="ARBA" id="ARBA00022694"/>
    </source>
</evidence>
<dbReference type="InterPro" id="IPR027266">
    <property type="entry name" value="TrmE/GcvT-like"/>
</dbReference>
<gene>
    <name evidence="10" type="primary">mnmE</name>
    <name evidence="10" type="synonym">trmE</name>
    <name evidence="13" type="ORF">CBW65_07125</name>
</gene>
<accession>A0A1Y0IM57</accession>
<evidence type="ECO:0000256" key="8">
    <source>
        <dbReference type="ARBA" id="ARBA00022958"/>
    </source>
</evidence>
<keyword evidence="4 10" id="KW-0479">Metal-binding</keyword>
<protein>
    <recommendedName>
        <fullName evidence="10">tRNA modification GTPase MnmE</fullName>
        <ecNumber evidence="10">3.6.-.-</ecNumber>
    </recommendedName>
</protein>
<dbReference type="PROSITE" id="PS51709">
    <property type="entry name" value="G_TRME"/>
    <property type="match status" value="1"/>
</dbReference>
<evidence type="ECO:0000256" key="2">
    <source>
        <dbReference type="ARBA" id="ARBA00022490"/>
    </source>
</evidence>
<evidence type="ECO:0000256" key="7">
    <source>
        <dbReference type="ARBA" id="ARBA00022842"/>
    </source>
</evidence>
<dbReference type="OrthoDB" id="9805918at2"/>
<dbReference type="InterPro" id="IPR027417">
    <property type="entry name" value="P-loop_NTPase"/>
</dbReference>
<sequence length="459" mass="49815">MNEFDTIAAIATALGEGSIAIIRVSGSEAISVVDKIYRGKKKLTAVDSHTFNYGHIVDPQTGETVDEVFCAVLKAPRTYTGEEVVEIQGHGGIVAVQRVMRLVLNHGARLAEPGEFTKRAFLNGRIDLSQAEAVIDVIRSKTDMAMKVALSQVEGQLSGKIRLLRQKMVEMLAHIEVTIDYPEHDVEDVTTQNVIREGLVVAAEIEKLLAGATTGKILREGLKTVIIGKPNVGKSSLLNALSRTNRAIVTDIPGTTRDILEEMINLRGIPLNIIDTAGIRETEDVVEKIGVERSRSALNQADLVLFMVDASRPLEEVDRELLAAVGPYPAILILNKLDLPRQVDLEELRGLAEGKKLVETSVAMGEGLEQLEAAVEDLFLSGGIEGKEGTYVSNARHVALLEKGMREMNEAISSAQMGMTLDLVAVDVKNCWMSLGEVIGEAVGEDLLDQIFSQFCLGK</sequence>
<dbReference type="GO" id="GO:0046872">
    <property type="term" value="F:metal ion binding"/>
    <property type="evidence" value="ECO:0007669"/>
    <property type="project" value="UniProtKB-KW"/>
</dbReference>
<comment type="function">
    <text evidence="10">Exhibits a very high intrinsic GTPase hydrolysis rate. Involved in the addition of a carboxymethylaminomethyl (cmnm) group at the wobble position (U34) of certain tRNAs, forming tRNA-cmnm(5)s(2)U34.</text>
</comment>
<dbReference type="AlphaFoldDB" id="A0A1Y0IM57"/>
<keyword evidence="8 10" id="KW-0630">Potassium</keyword>
<dbReference type="InterPro" id="IPR025867">
    <property type="entry name" value="MnmE_helical"/>
</dbReference>
<dbReference type="CDD" id="cd04164">
    <property type="entry name" value="trmE"/>
    <property type="match status" value="1"/>
</dbReference>
<organism evidence="13 14">
    <name type="scientific">Tumebacillus avium</name>
    <dbReference type="NCBI Taxonomy" id="1903704"/>
    <lineage>
        <taxon>Bacteria</taxon>
        <taxon>Bacillati</taxon>
        <taxon>Bacillota</taxon>
        <taxon>Bacilli</taxon>
        <taxon>Bacillales</taxon>
        <taxon>Alicyclobacillaceae</taxon>
        <taxon>Tumebacillus</taxon>
    </lineage>
</organism>
<dbReference type="Pfam" id="PF10396">
    <property type="entry name" value="TrmE_N"/>
    <property type="match status" value="1"/>
</dbReference>
<dbReference type="Pfam" id="PF01926">
    <property type="entry name" value="MMR_HSR1"/>
    <property type="match status" value="1"/>
</dbReference>
<feature type="domain" description="TrmE-type G" evidence="12">
    <location>
        <begin position="221"/>
        <end position="380"/>
    </location>
</feature>
<keyword evidence="2 10" id="KW-0963">Cytoplasm</keyword>
<keyword evidence="3 10" id="KW-0819">tRNA processing</keyword>
<dbReference type="PRINTS" id="PR00449">
    <property type="entry name" value="RASTRNSFRMNG"/>
</dbReference>
<feature type="binding site" evidence="10">
    <location>
        <position position="250"/>
    </location>
    <ligand>
        <name>K(+)</name>
        <dbReference type="ChEBI" id="CHEBI:29103"/>
    </ligand>
</feature>
<dbReference type="GO" id="GO:0030488">
    <property type="term" value="P:tRNA methylation"/>
    <property type="evidence" value="ECO:0007669"/>
    <property type="project" value="TreeGrafter"/>
</dbReference>
<dbReference type="GO" id="GO:0042802">
    <property type="term" value="F:identical protein binding"/>
    <property type="evidence" value="ECO:0007669"/>
    <property type="project" value="UniProtKB-ARBA"/>
</dbReference>
<dbReference type="Gene3D" id="3.40.50.300">
    <property type="entry name" value="P-loop containing nucleotide triphosphate hydrolases"/>
    <property type="match status" value="1"/>
</dbReference>
<keyword evidence="14" id="KW-1185">Reference proteome</keyword>
<feature type="binding site" evidence="10">
    <location>
        <position position="235"/>
    </location>
    <ligand>
        <name>Mg(2+)</name>
        <dbReference type="ChEBI" id="CHEBI:18420"/>
    </ligand>
</feature>
<name>A0A1Y0IM57_9BACL</name>
<keyword evidence="6 10" id="KW-0378">Hydrolase</keyword>
<dbReference type="Gene3D" id="3.30.1360.120">
    <property type="entry name" value="Probable tRNA modification gtpase trme, domain 1"/>
    <property type="match status" value="1"/>
</dbReference>
<dbReference type="FunFam" id="3.30.1360.120:FF:000003">
    <property type="entry name" value="tRNA modification GTPase MnmE"/>
    <property type="match status" value="1"/>
</dbReference>
<dbReference type="KEGG" id="tum:CBW65_07125"/>
<evidence type="ECO:0000313" key="14">
    <source>
        <dbReference type="Proteomes" id="UP000195437"/>
    </source>
</evidence>
<comment type="cofactor">
    <cofactor evidence="10">
        <name>K(+)</name>
        <dbReference type="ChEBI" id="CHEBI:29103"/>
    </cofactor>
    <text evidence="10">Binds 1 potassium ion per subunit.</text>
</comment>
<reference evidence="14" key="1">
    <citation type="submission" date="2017-05" db="EMBL/GenBank/DDBJ databases">
        <authorList>
            <person name="Sung H."/>
        </authorList>
    </citation>
    <scope>NUCLEOTIDE SEQUENCE [LARGE SCALE GENOMIC DNA]</scope>
    <source>
        <strain evidence="14">AR23208</strain>
    </source>
</reference>
<keyword evidence="7 10" id="KW-0460">Magnesium</keyword>
<evidence type="ECO:0000256" key="10">
    <source>
        <dbReference type="HAMAP-Rule" id="MF_00379"/>
    </source>
</evidence>
<dbReference type="SUPFAM" id="SSF52540">
    <property type="entry name" value="P-loop containing nucleoside triphosphate hydrolases"/>
    <property type="match status" value="1"/>
</dbReference>
<dbReference type="GO" id="GO:0002098">
    <property type="term" value="P:tRNA wobble uridine modification"/>
    <property type="evidence" value="ECO:0007669"/>
    <property type="project" value="TreeGrafter"/>
</dbReference>
<dbReference type="InterPro" id="IPR018948">
    <property type="entry name" value="GTP-bd_TrmE_N"/>
</dbReference>
<feature type="binding site" evidence="10">
    <location>
        <position position="86"/>
    </location>
    <ligand>
        <name>(6S)-5-formyl-5,6,7,8-tetrahydrofolate</name>
        <dbReference type="ChEBI" id="CHEBI:57457"/>
    </ligand>
</feature>
<dbReference type="FunFam" id="3.40.50.300:FF:000494">
    <property type="entry name" value="tRNA modification GTPase MnmE"/>
    <property type="match status" value="1"/>
</dbReference>
<dbReference type="GO" id="GO:0005525">
    <property type="term" value="F:GTP binding"/>
    <property type="evidence" value="ECO:0007669"/>
    <property type="project" value="UniProtKB-UniRule"/>
</dbReference>
<dbReference type="HAMAP" id="MF_00379">
    <property type="entry name" value="GTPase_MnmE"/>
    <property type="match status" value="1"/>
</dbReference>
<keyword evidence="5 10" id="KW-0547">Nucleotide-binding</keyword>
<dbReference type="NCBIfam" id="TIGR00231">
    <property type="entry name" value="small_GTP"/>
    <property type="match status" value="1"/>
</dbReference>
<evidence type="ECO:0000259" key="12">
    <source>
        <dbReference type="PROSITE" id="PS51709"/>
    </source>
</evidence>
<feature type="binding site" evidence="10">
    <location>
        <position position="23"/>
    </location>
    <ligand>
        <name>(6S)-5-formyl-5,6,7,8-tetrahydrofolate</name>
        <dbReference type="ChEBI" id="CHEBI:57457"/>
    </ligand>
</feature>
<feature type="binding site" evidence="10">
    <location>
        <position position="459"/>
    </location>
    <ligand>
        <name>(6S)-5-formyl-5,6,7,8-tetrahydrofolate</name>
        <dbReference type="ChEBI" id="CHEBI:57457"/>
    </ligand>
</feature>
<evidence type="ECO:0000256" key="5">
    <source>
        <dbReference type="ARBA" id="ARBA00022741"/>
    </source>
</evidence>
<evidence type="ECO:0000313" key="13">
    <source>
        <dbReference type="EMBL" id="ARU60896.1"/>
    </source>
</evidence>
<dbReference type="CDD" id="cd14858">
    <property type="entry name" value="TrmE_N"/>
    <property type="match status" value="1"/>
</dbReference>
<dbReference type="InterPro" id="IPR027368">
    <property type="entry name" value="MnmE_dom2"/>
</dbReference>
<feature type="binding site" evidence="10">
    <location>
        <position position="252"/>
    </location>
    <ligand>
        <name>K(+)</name>
        <dbReference type="ChEBI" id="CHEBI:29103"/>
    </ligand>
</feature>
<evidence type="ECO:0000256" key="4">
    <source>
        <dbReference type="ARBA" id="ARBA00022723"/>
    </source>
</evidence>
<dbReference type="PANTHER" id="PTHR42714:SF2">
    <property type="entry name" value="TRNA MODIFICATION GTPASE GTPBP3, MITOCHONDRIAL"/>
    <property type="match status" value="1"/>
</dbReference>
<evidence type="ECO:0000256" key="9">
    <source>
        <dbReference type="ARBA" id="ARBA00023134"/>
    </source>
</evidence>
<comment type="subunit">
    <text evidence="10">Homodimer. Heterotetramer of two MnmE and two MnmG subunits.</text>
</comment>
<feature type="binding site" evidence="10">
    <location>
        <position position="255"/>
    </location>
    <ligand>
        <name>K(+)</name>
        <dbReference type="ChEBI" id="CHEBI:29103"/>
    </ligand>
</feature>
<dbReference type="GO" id="GO:0003924">
    <property type="term" value="F:GTPase activity"/>
    <property type="evidence" value="ECO:0007669"/>
    <property type="project" value="UniProtKB-UniRule"/>
</dbReference>
<feature type="binding site" evidence="10">
    <location>
        <begin position="250"/>
        <end position="256"/>
    </location>
    <ligand>
        <name>GTP</name>
        <dbReference type="ChEBI" id="CHEBI:37565"/>
    </ligand>
</feature>
<keyword evidence="9 10" id="KW-0342">GTP-binding</keyword>
<dbReference type="NCBIfam" id="NF003661">
    <property type="entry name" value="PRK05291.1-3"/>
    <property type="match status" value="1"/>
</dbReference>
<dbReference type="EMBL" id="CP021434">
    <property type="protein sequence ID" value="ARU60896.1"/>
    <property type="molecule type" value="Genomic_DNA"/>
</dbReference>
<evidence type="ECO:0000256" key="6">
    <source>
        <dbReference type="ARBA" id="ARBA00022801"/>
    </source>
</evidence>
<feature type="binding site" evidence="10">
    <location>
        <position position="125"/>
    </location>
    <ligand>
        <name>(6S)-5-formyl-5,6,7,8-tetrahydrofolate</name>
        <dbReference type="ChEBI" id="CHEBI:57457"/>
    </ligand>
</feature>
<comment type="similarity">
    <text evidence="1 10 11">Belongs to the TRAFAC class TrmE-Era-EngA-EngB-Septin-like GTPase superfamily. TrmE GTPase family.</text>
</comment>